<evidence type="ECO:0000256" key="3">
    <source>
        <dbReference type="ARBA" id="ARBA00023054"/>
    </source>
</evidence>
<protein>
    <recommendedName>
        <fullName evidence="7">Cilia- and flagella-associated protein 45</fullName>
    </recommendedName>
</protein>
<evidence type="ECO:0000259" key="9">
    <source>
        <dbReference type="Pfam" id="PF13868"/>
    </source>
</evidence>
<evidence type="ECO:0000313" key="11">
    <source>
        <dbReference type="RefSeq" id="XP_030371854.1"/>
    </source>
</evidence>
<comment type="subcellular location">
    <subcellularLocation>
        <location evidence="1">Cell projection</location>
        <location evidence="1">Cilium</location>
        <location evidence="1">Flagellum</location>
    </subcellularLocation>
</comment>
<dbReference type="AlphaFoldDB" id="A0A6J2T772"/>
<name>A0A6J2T772_DROLE</name>
<accession>A0A6J2T772</accession>
<evidence type="ECO:0000256" key="4">
    <source>
        <dbReference type="ARBA" id="ARBA00023069"/>
    </source>
</evidence>
<evidence type="ECO:0000256" key="8">
    <source>
        <dbReference type="SAM" id="Coils"/>
    </source>
</evidence>
<dbReference type="RefSeq" id="XP_030371854.1">
    <property type="nucleotide sequence ID" value="XM_030515994.1"/>
</dbReference>
<dbReference type="OrthoDB" id="1902038at2759"/>
<evidence type="ECO:0000256" key="7">
    <source>
        <dbReference type="ARBA" id="ARBA00034142"/>
    </source>
</evidence>
<evidence type="ECO:0000256" key="1">
    <source>
        <dbReference type="ARBA" id="ARBA00004230"/>
    </source>
</evidence>
<evidence type="ECO:0000256" key="5">
    <source>
        <dbReference type="ARBA" id="ARBA00023273"/>
    </source>
</evidence>
<keyword evidence="3 8" id="KW-0175">Coiled coil</keyword>
<evidence type="ECO:0000256" key="6">
    <source>
        <dbReference type="ARBA" id="ARBA00034116"/>
    </source>
</evidence>
<dbReference type="PANTHER" id="PTHR15504">
    <property type="entry name" value="NASOPHARYNGEAL EPITHELIUM SPECIFIC PROTEIN 1"/>
    <property type="match status" value="1"/>
</dbReference>
<dbReference type="GeneID" id="115622136"/>
<dbReference type="GO" id="GO:0031514">
    <property type="term" value="C:motile cilium"/>
    <property type="evidence" value="ECO:0007669"/>
    <property type="project" value="UniProtKB-SubCell"/>
</dbReference>
<keyword evidence="4" id="KW-0969">Cilium</keyword>
<proteinExistence type="inferred from homology"/>
<keyword evidence="10" id="KW-1185">Reference proteome</keyword>
<evidence type="ECO:0000256" key="2">
    <source>
        <dbReference type="ARBA" id="ARBA00022846"/>
    </source>
</evidence>
<reference evidence="11" key="1">
    <citation type="submission" date="2025-08" db="UniProtKB">
        <authorList>
            <consortium name="RefSeq"/>
        </authorList>
    </citation>
    <scope>IDENTIFICATION</scope>
    <source>
        <strain evidence="11">11010-0011.00</strain>
        <tissue evidence="11">Whole body</tissue>
    </source>
</reference>
<dbReference type="InterPro" id="IPR033253">
    <property type="entry name" value="CFAP45"/>
</dbReference>
<dbReference type="PANTHER" id="PTHR15504:SF0">
    <property type="entry name" value="CILIA- AND FLAGELLA-ASSOCIATED PROTEIN 45"/>
    <property type="match status" value="1"/>
</dbReference>
<evidence type="ECO:0000313" key="10">
    <source>
        <dbReference type="Proteomes" id="UP000504634"/>
    </source>
</evidence>
<dbReference type="Proteomes" id="UP000504634">
    <property type="component" value="Unplaced"/>
</dbReference>
<keyword evidence="5" id="KW-0966">Cell projection</keyword>
<gene>
    <name evidence="11" type="primary">LOC115622136</name>
</gene>
<organism evidence="10 11">
    <name type="scientific">Drosophila lebanonensis</name>
    <name type="common">Fruit fly</name>
    <name type="synonym">Scaptodrosophila lebanonensis</name>
    <dbReference type="NCBI Taxonomy" id="7225"/>
    <lineage>
        <taxon>Eukaryota</taxon>
        <taxon>Metazoa</taxon>
        <taxon>Ecdysozoa</taxon>
        <taxon>Arthropoda</taxon>
        <taxon>Hexapoda</taxon>
        <taxon>Insecta</taxon>
        <taxon>Pterygota</taxon>
        <taxon>Neoptera</taxon>
        <taxon>Endopterygota</taxon>
        <taxon>Diptera</taxon>
        <taxon>Brachycera</taxon>
        <taxon>Muscomorpha</taxon>
        <taxon>Ephydroidea</taxon>
        <taxon>Drosophilidae</taxon>
        <taxon>Scaptodrosophila</taxon>
    </lineage>
</organism>
<dbReference type="InterPro" id="IPR043597">
    <property type="entry name" value="TPH_dom"/>
</dbReference>
<keyword evidence="2 11" id="KW-0282">Flagellum</keyword>
<sequence length="543" mass="65680">MPCYSASNVRFVSAESQMKQIAQELRERAKTAAYHPPVSFQRPSITPNLKYVPFRRRCDQFAAYDQKQLRRNERDRKRNQGHKEVVLRPNDLNRLKNQSKVVTKAEQLQINAKIMDEHEKNLEMVEEARLHFKKIDDARKAQANAKLENKPTSSEAGELEQEKMSVLHRAFLAKQEQEEEVKQINRMILNAKCKAVREAQIQEKYLLARALREDDERMARMVNERAREALNADDQRERREVERRAQYAQDIRQQLSERENLRLLEAKRVADEAKDLRKAADLVRADEQRQRDFVQLRKRRFREELNRVSEMSKLLKQLLCEQERMAELRISAYMRQKQEKEKQLQEMKQQMKQQFERRQQLIYEAAVQARETRQTSDELKFLRERDRLERDYLRREKEAALQKREQERDLLAARTQQAQEIKQRLALEIAHAEEEFNKVMERMREEEEKQKCLDRERDCRRQVYKRDLKQQMTEKDAERLRQAEMERTRMQKWLDKEQQREANIKQVISSKIAAMRENCLPEKYLKEVEKRLKKIQESRNRIF</sequence>
<dbReference type="Pfam" id="PF13868">
    <property type="entry name" value="TPH"/>
    <property type="match status" value="1"/>
</dbReference>
<feature type="domain" description="Trichohyalin-plectin-homology" evidence="9">
    <location>
        <begin position="175"/>
        <end position="522"/>
    </location>
</feature>
<comment type="similarity">
    <text evidence="6">Belongs to the CFAP45 family.</text>
</comment>
<feature type="coiled-coil region" evidence="8">
    <location>
        <begin position="330"/>
        <end position="456"/>
    </location>
</feature>